<feature type="transmembrane region" description="Helical" evidence="2">
    <location>
        <begin position="6"/>
        <end position="27"/>
    </location>
</feature>
<evidence type="ECO:0000259" key="3">
    <source>
        <dbReference type="Pfam" id="PF01425"/>
    </source>
</evidence>
<feature type="domain" description="Amidase" evidence="3">
    <location>
        <begin position="164"/>
        <end position="585"/>
    </location>
</feature>
<dbReference type="InterPro" id="IPR000120">
    <property type="entry name" value="Amidase"/>
</dbReference>
<name>A0A024FY57_9STRA</name>
<protein>
    <recommendedName>
        <fullName evidence="3">Amidase domain-containing protein</fullName>
    </recommendedName>
</protein>
<reference evidence="4 5" key="1">
    <citation type="submission" date="2012-05" db="EMBL/GenBank/DDBJ databases">
        <title>Recombination and specialization in a pathogen metapopulation.</title>
        <authorList>
            <person name="Gardiner A."/>
            <person name="Kemen E."/>
            <person name="Schultz-Larsen T."/>
            <person name="MacLean D."/>
            <person name="Van Oosterhout C."/>
            <person name="Jones J.D.G."/>
        </authorList>
    </citation>
    <scope>NUCLEOTIDE SEQUENCE [LARGE SCALE GENOMIC DNA]</scope>
    <source>
        <strain evidence="4 5">Ac Nc2</strain>
    </source>
</reference>
<keyword evidence="2" id="KW-1133">Transmembrane helix</keyword>
<dbReference type="GO" id="GO:0003824">
    <property type="term" value="F:catalytic activity"/>
    <property type="evidence" value="ECO:0007669"/>
    <property type="project" value="InterPro"/>
</dbReference>
<proteinExistence type="inferred from homology"/>
<keyword evidence="2" id="KW-0472">Membrane</keyword>
<dbReference type="AlphaFoldDB" id="A0A024FY57"/>
<dbReference type="Gene3D" id="3.90.1300.10">
    <property type="entry name" value="Amidase signature (AS) domain"/>
    <property type="match status" value="1"/>
</dbReference>
<dbReference type="OrthoDB" id="566138at2759"/>
<dbReference type="InParanoid" id="A0A024FY57"/>
<gene>
    <name evidence="4" type="ORF">BN9_001990</name>
</gene>
<evidence type="ECO:0000256" key="1">
    <source>
        <dbReference type="ARBA" id="ARBA00009199"/>
    </source>
</evidence>
<dbReference type="PROSITE" id="PS00571">
    <property type="entry name" value="AMIDASES"/>
    <property type="match status" value="1"/>
</dbReference>
<keyword evidence="2" id="KW-0812">Transmembrane</keyword>
<evidence type="ECO:0000256" key="2">
    <source>
        <dbReference type="SAM" id="Phobius"/>
    </source>
</evidence>
<dbReference type="EMBL" id="CAIX01000001">
    <property type="protein sequence ID" value="CCI39416.1"/>
    <property type="molecule type" value="Genomic_DNA"/>
</dbReference>
<dbReference type="SUPFAM" id="SSF75304">
    <property type="entry name" value="Amidase signature (AS) enzymes"/>
    <property type="match status" value="1"/>
</dbReference>
<dbReference type="PANTHER" id="PTHR11895">
    <property type="entry name" value="TRANSAMIDASE"/>
    <property type="match status" value="1"/>
</dbReference>
<dbReference type="Pfam" id="PF01425">
    <property type="entry name" value="Amidase"/>
    <property type="match status" value="1"/>
</dbReference>
<dbReference type="Proteomes" id="UP000053237">
    <property type="component" value="Unassembled WGS sequence"/>
</dbReference>
<accession>A0A024FY57</accession>
<evidence type="ECO:0000313" key="5">
    <source>
        <dbReference type="Proteomes" id="UP000053237"/>
    </source>
</evidence>
<dbReference type="STRING" id="65357.A0A024FY57"/>
<comment type="caution">
    <text evidence="4">The sequence shown here is derived from an EMBL/GenBank/DDBJ whole genome shotgun (WGS) entry which is preliminary data.</text>
</comment>
<comment type="similarity">
    <text evidence="1">Belongs to the amidase family.</text>
</comment>
<dbReference type="InterPro" id="IPR023631">
    <property type="entry name" value="Amidase_dom"/>
</dbReference>
<dbReference type="InterPro" id="IPR020556">
    <property type="entry name" value="Amidase_CS"/>
</dbReference>
<sequence>MYMSSWLRPSIISVALLAATISLLLYLEVDDISSSRGTIGVSSPYKALSMISPRLTGPPLKFLAILMGTPVIGSIFSTYLMRDLQYSDVRKLASILPDAPVYYPYVEPEASQLEIASSGVNALTLLTSAKNINAKDGAFKYWSIADYTSRYQSGEITPLDVAEAVLAAIEESEEGSHPLRIFIAINRENFLEQARNSTKRYAKGATLGVLDGVPVAVKDEIDVMGYPTTYGTRLPKSPWPAKIDSPSVARLRGAGAIIVGKTNMHEVGAGVTGFNLHYGTPRNPYNVSHYTGGSSSGSAAAVASGIVPLALAVDGGGSIRIPASFCGVVGLKPTFQRVPSLPREINSVSHFGPIANSVRDTAIAYAIISGSHDSFPRGRSQPRADVSSFEKTESLAGVKIGYFEALTNHSSPELADSIRRVRQKLQNKGAQIVPVELHHYHTVMLAHTLTILSEMSSALDSHLQHISAMGPEARILLALARHYSALDYTSAQKVRAFALRQIREEIFDKVDIFMSPTTGITAPKISADSHDAGVLNTEQSSDIFRFSVYANLVGVPGIAVPIGYDSQGLPLSVQFQARHWNEDVLFRVAHTTELLYGSQMKRPEVFFSILDRARKIATNDEIANNE</sequence>
<dbReference type="PANTHER" id="PTHR11895:SF67">
    <property type="entry name" value="AMIDASE DOMAIN-CONTAINING PROTEIN"/>
    <property type="match status" value="1"/>
</dbReference>
<dbReference type="InterPro" id="IPR036928">
    <property type="entry name" value="AS_sf"/>
</dbReference>
<evidence type="ECO:0000313" key="4">
    <source>
        <dbReference type="EMBL" id="CCI39416.1"/>
    </source>
</evidence>
<feature type="transmembrane region" description="Helical" evidence="2">
    <location>
        <begin position="60"/>
        <end position="81"/>
    </location>
</feature>
<organism evidence="4 5">
    <name type="scientific">Albugo candida</name>
    <dbReference type="NCBI Taxonomy" id="65357"/>
    <lineage>
        <taxon>Eukaryota</taxon>
        <taxon>Sar</taxon>
        <taxon>Stramenopiles</taxon>
        <taxon>Oomycota</taxon>
        <taxon>Peronosporomycetes</taxon>
        <taxon>Albuginales</taxon>
        <taxon>Albuginaceae</taxon>
        <taxon>Albugo</taxon>
    </lineage>
</organism>
<keyword evidence="5" id="KW-1185">Reference proteome</keyword>